<dbReference type="InterPro" id="IPR000182">
    <property type="entry name" value="GNAT_dom"/>
</dbReference>
<keyword evidence="5" id="KW-1185">Reference proteome</keyword>
<dbReference type="CDD" id="cd04301">
    <property type="entry name" value="NAT_SF"/>
    <property type="match status" value="1"/>
</dbReference>
<dbReference type="SUPFAM" id="SSF55729">
    <property type="entry name" value="Acyl-CoA N-acyltransferases (Nat)"/>
    <property type="match status" value="1"/>
</dbReference>
<dbReference type="EMBL" id="AVCH01000161">
    <property type="protein sequence ID" value="KFN47460.1"/>
    <property type="molecule type" value="Genomic_DNA"/>
</dbReference>
<organism evidence="4 5">
    <name type="scientific">Arenimonas malthae CC-JY-1</name>
    <dbReference type="NCBI Taxonomy" id="1384054"/>
    <lineage>
        <taxon>Bacteria</taxon>
        <taxon>Pseudomonadati</taxon>
        <taxon>Pseudomonadota</taxon>
        <taxon>Gammaproteobacteria</taxon>
        <taxon>Lysobacterales</taxon>
        <taxon>Lysobacteraceae</taxon>
        <taxon>Arenimonas</taxon>
    </lineage>
</organism>
<comment type="caution">
    <text evidence="4">The sequence shown here is derived from an EMBL/GenBank/DDBJ whole genome shotgun (WGS) entry which is preliminary data.</text>
</comment>
<name>A0A091BT12_9GAMM</name>
<dbReference type="AlphaFoldDB" id="A0A091BT12"/>
<gene>
    <name evidence="4" type="ORF">N790_01760</name>
</gene>
<dbReference type="Pfam" id="PF13302">
    <property type="entry name" value="Acetyltransf_3"/>
    <property type="match status" value="1"/>
</dbReference>
<dbReference type="OrthoDB" id="5459937at2"/>
<proteinExistence type="predicted"/>
<dbReference type="GO" id="GO:0016747">
    <property type="term" value="F:acyltransferase activity, transferring groups other than amino-acyl groups"/>
    <property type="evidence" value="ECO:0007669"/>
    <property type="project" value="InterPro"/>
</dbReference>
<dbReference type="NCBIfam" id="NF040503">
    <property type="entry name" value="resist_ArsN1a"/>
    <property type="match status" value="1"/>
</dbReference>
<sequence>MNPSTPRIRTARAEDAAAIADIYNHGILGRQATFETRLRSAADVGAGIAAAAEWPLLVAEAGDGQLLGWAGVSAYRPRECYAGIGDFSIYLAPAARGRGLGTVLLQALVDAARERGLWKLVSRIFPENAASRALCRRCGFREVGTYEKHGRLDGRWRDVVIVERLVPENLQTAAPAARSA</sequence>
<feature type="domain" description="N-acetyltransferase" evidence="3">
    <location>
        <begin position="6"/>
        <end position="167"/>
    </location>
</feature>
<dbReference type="Gene3D" id="3.40.630.30">
    <property type="match status" value="1"/>
</dbReference>
<dbReference type="STRING" id="1384054.N790_01760"/>
<dbReference type="Proteomes" id="UP000029392">
    <property type="component" value="Unassembled WGS sequence"/>
</dbReference>
<evidence type="ECO:0000256" key="1">
    <source>
        <dbReference type="ARBA" id="ARBA00022679"/>
    </source>
</evidence>
<dbReference type="PROSITE" id="PS51186">
    <property type="entry name" value="GNAT"/>
    <property type="match status" value="1"/>
</dbReference>
<dbReference type="RefSeq" id="WP_043803341.1">
    <property type="nucleotide sequence ID" value="NZ_AVCH01000161.1"/>
</dbReference>
<keyword evidence="1" id="KW-0808">Transferase</keyword>
<dbReference type="PANTHER" id="PTHR43072:SF23">
    <property type="entry name" value="UPF0039 PROTEIN C11D3.02C"/>
    <property type="match status" value="1"/>
</dbReference>
<evidence type="ECO:0000313" key="4">
    <source>
        <dbReference type="EMBL" id="KFN47460.1"/>
    </source>
</evidence>
<dbReference type="PATRIC" id="fig|1384054.3.peg.1600"/>
<reference evidence="4 5" key="1">
    <citation type="submission" date="2013-09" db="EMBL/GenBank/DDBJ databases">
        <title>Genome sequencing of Arenimonas malthae.</title>
        <authorList>
            <person name="Chen F."/>
            <person name="Wang G."/>
        </authorList>
    </citation>
    <scope>NUCLEOTIDE SEQUENCE [LARGE SCALE GENOMIC DNA]</scope>
    <source>
        <strain evidence="4 5">CC-JY-1</strain>
    </source>
</reference>
<evidence type="ECO:0000256" key="2">
    <source>
        <dbReference type="ARBA" id="ARBA00023315"/>
    </source>
</evidence>
<dbReference type="eggNOG" id="COG1247">
    <property type="taxonomic scope" value="Bacteria"/>
</dbReference>
<evidence type="ECO:0000259" key="3">
    <source>
        <dbReference type="PROSITE" id="PS51186"/>
    </source>
</evidence>
<dbReference type="InterPro" id="IPR016181">
    <property type="entry name" value="Acyl_CoA_acyltransferase"/>
</dbReference>
<evidence type="ECO:0000313" key="5">
    <source>
        <dbReference type="Proteomes" id="UP000029392"/>
    </source>
</evidence>
<keyword evidence="2" id="KW-0012">Acyltransferase</keyword>
<accession>A0A091BT12</accession>
<dbReference type="PANTHER" id="PTHR43072">
    <property type="entry name" value="N-ACETYLTRANSFERASE"/>
    <property type="match status" value="1"/>
</dbReference>
<protein>
    <recommendedName>
        <fullName evidence="3">N-acetyltransferase domain-containing protein</fullName>
    </recommendedName>
</protein>